<name>A0A2M9BTC7_9BACT</name>
<dbReference type="EMBL" id="PGFA01000001">
    <property type="protein sequence ID" value="PJJ61208.1"/>
    <property type="molecule type" value="Genomic_DNA"/>
</dbReference>
<protein>
    <submittedName>
        <fullName evidence="1">Uncharacterized protein</fullName>
    </submittedName>
</protein>
<comment type="caution">
    <text evidence="1">The sequence shown here is derived from an EMBL/GenBank/DDBJ whole genome shotgun (WGS) entry which is preliminary data.</text>
</comment>
<reference evidence="1 2" key="1">
    <citation type="submission" date="2017-11" db="EMBL/GenBank/DDBJ databases">
        <title>Genomic Encyclopedia of Archaeal and Bacterial Type Strains, Phase II (KMG-II): From Individual Species to Whole Genera.</title>
        <authorList>
            <person name="Goeker M."/>
        </authorList>
    </citation>
    <scope>NUCLEOTIDE SEQUENCE [LARGE SCALE GENOMIC DNA]</scope>
    <source>
        <strain evidence="1 2">DSM 11115</strain>
    </source>
</reference>
<gene>
    <name evidence="1" type="ORF">CLV45_2646</name>
</gene>
<evidence type="ECO:0000313" key="1">
    <source>
        <dbReference type="EMBL" id="PJJ61208.1"/>
    </source>
</evidence>
<organism evidence="1 2">
    <name type="scientific">Hymenobacter chitinivorans DSM 11115</name>
    <dbReference type="NCBI Taxonomy" id="1121954"/>
    <lineage>
        <taxon>Bacteria</taxon>
        <taxon>Pseudomonadati</taxon>
        <taxon>Bacteroidota</taxon>
        <taxon>Cytophagia</taxon>
        <taxon>Cytophagales</taxon>
        <taxon>Hymenobacteraceae</taxon>
        <taxon>Hymenobacter</taxon>
    </lineage>
</organism>
<dbReference type="AlphaFoldDB" id="A0A2M9BTC7"/>
<dbReference type="Proteomes" id="UP000228535">
    <property type="component" value="Unassembled WGS sequence"/>
</dbReference>
<sequence length="334" mass="37179">MLLALLATSGRAQQPAPLQVQRLTLPAELAAHNNQFSGLYISHNQLFLLSESRLLDQDRPEGKIYSIALPDLARKLTDTAYVLPYRKYHLAGLEQLQARIAAAGQVYEGLEALVITGSTVYLSVETATASSTCYLLQGQLRDSVIQMNPAFLLPVPKPTAADGAHIYNAGFEALAPSKRGLTAFFEFNSFPAGSYAYPIRTPRQGPARLFLPQPVQPLPFRITDVTATGKNRFTALNYFFRGEDDKVYRPADADPNSALVKPAGTYRSYSRLIVLRRRGKSYTWQPLGEFPAEYMGYNWEGIAAYQQGYLVINDTYTPQKPYRSTLLYVQPGRP</sequence>
<keyword evidence="2" id="KW-1185">Reference proteome</keyword>
<proteinExistence type="predicted"/>
<evidence type="ECO:0000313" key="2">
    <source>
        <dbReference type="Proteomes" id="UP000228535"/>
    </source>
</evidence>
<accession>A0A2M9BTC7</accession>